<gene>
    <name evidence="3" type="ORF">C6C11_10195</name>
    <name evidence="2" type="ORF">JAJ28_000024</name>
</gene>
<organism evidence="2 5">
    <name type="scientific">Aeromonas hydrophila</name>
    <dbReference type="NCBI Taxonomy" id="644"/>
    <lineage>
        <taxon>Bacteria</taxon>
        <taxon>Pseudomonadati</taxon>
        <taxon>Pseudomonadota</taxon>
        <taxon>Gammaproteobacteria</taxon>
        <taxon>Aeromonadales</taxon>
        <taxon>Aeromonadaceae</taxon>
        <taxon>Aeromonas</taxon>
    </lineage>
</organism>
<reference evidence="3" key="4">
    <citation type="submission" date="2018-02" db="EMBL/GenBank/DDBJ databases">
        <authorList>
            <person name="Williamson C."/>
        </authorList>
    </citation>
    <scope>NUCLEOTIDE SEQUENCE</scope>
    <source>
        <strain evidence="3">AFG_SD03_1510_Ahy_093</strain>
    </source>
</reference>
<reference evidence="4" key="3">
    <citation type="submission" date="2018-02" db="EMBL/GenBank/DDBJ databases">
        <title>Phenotypic characterization and whole genome analysis of multidrug-resistant, extended-spectrum beta-lactamase-producing bacteria isolated from dogs in Germany.</title>
        <authorList>
            <person name="Williamson C."/>
        </authorList>
    </citation>
    <scope>NUCLEOTIDE SEQUENCE [LARGE SCALE GENOMIC DNA]</scope>
    <source>
        <strain evidence="4">AFG_SD03_1510_Ahy_093</strain>
    </source>
</reference>
<protein>
    <submittedName>
        <fullName evidence="2">Uncharacterized protein</fullName>
    </submittedName>
</protein>
<feature type="coiled-coil region" evidence="1">
    <location>
        <begin position="6"/>
        <end position="33"/>
    </location>
</feature>
<dbReference type="Proteomes" id="UP000859505">
    <property type="component" value="Unassembled WGS sequence"/>
</dbReference>
<accession>A0A2N0UF80</accession>
<evidence type="ECO:0000313" key="5">
    <source>
        <dbReference type="Proteomes" id="UP000859505"/>
    </source>
</evidence>
<dbReference type="Proteomes" id="UP000253075">
    <property type="component" value="Unassembled WGS sequence"/>
</dbReference>
<sequence length="35" mass="4045">MAKVSKKEIKQKIAARLEKIAKHESKIKKLKKALK</sequence>
<name>A0A2N0UF80_AERHY</name>
<evidence type="ECO:0000313" key="3">
    <source>
        <dbReference type="EMBL" id="RCF49833.1"/>
    </source>
</evidence>
<reference evidence="2" key="1">
    <citation type="journal article" date="2018" name="Genome Biol.">
        <title>SKESA: strategic k-mer extension for scrupulous assemblies.</title>
        <authorList>
            <person name="Souvorov A."/>
            <person name="Agarwala R."/>
            <person name="Lipman D.J."/>
        </authorList>
    </citation>
    <scope>NUCLEOTIDE SEQUENCE</scope>
    <source>
        <strain evidence="2">OLC2673_Aeromonas</strain>
    </source>
</reference>
<reference evidence="2" key="5">
    <citation type="submission" date="2020-01" db="EMBL/GenBank/DDBJ databases">
        <authorList>
            <consortium name="NCBI Pathogen Detection Project"/>
        </authorList>
    </citation>
    <scope>NUCLEOTIDE SEQUENCE</scope>
    <source>
        <strain evidence="2">OLC2673_Aeromonas</strain>
    </source>
</reference>
<reference evidence="3 4" key="2">
    <citation type="journal article" date="2018" name="PLoS ONE">
        <title>Phenotypic characterization and whole genome analysis of extended-spectrum beta-lactamase-producing bacteria isolated from dogs in Germany.</title>
        <authorList>
            <person name="Boehmer T."/>
            <person name="Vogler A.J."/>
            <person name="Thomas A."/>
            <person name="Sauer S."/>
            <person name="Hergenroether M."/>
            <person name="Straubinger R.K."/>
            <person name="Birdsell D."/>
            <person name="Keim P."/>
            <person name="Sahl J.W."/>
            <person name="Williamson C.H."/>
            <person name="Riehm J.M."/>
        </authorList>
    </citation>
    <scope>NUCLEOTIDE SEQUENCE [LARGE SCALE GENOMIC DNA]</scope>
    <source>
        <strain evidence="3 4">AFG_SD03_1510_Ahy_093</strain>
    </source>
</reference>
<keyword evidence="1" id="KW-0175">Coiled coil</keyword>
<evidence type="ECO:0000313" key="2">
    <source>
        <dbReference type="EMBL" id="HAT6342374.1"/>
    </source>
</evidence>
<comment type="caution">
    <text evidence="2">The sequence shown here is derived from an EMBL/GenBank/DDBJ whole genome shotgun (WGS) entry which is preliminary data.</text>
</comment>
<dbReference type="AlphaFoldDB" id="A0A2N0UF80"/>
<dbReference type="EMBL" id="PUTQ01000012">
    <property type="protein sequence ID" value="RCF49833.1"/>
    <property type="molecule type" value="Genomic_DNA"/>
</dbReference>
<evidence type="ECO:0000256" key="1">
    <source>
        <dbReference type="SAM" id="Coils"/>
    </source>
</evidence>
<dbReference type="EMBL" id="DACTUL010000001">
    <property type="protein sequence ID" value="HAT6342374.1"/>
    <property type="molecule type" value="Genomic_DNA"/>
</dbReference>
<proteinExistence type="predicted"/>
<evidence type="ECO:0000313" key="4">
    <source>
        <dbReference type="Proteomes" id="UP000253075"/>
    </source>
</evidence>